<evidence type="ECO:0000313" key="1">
    <source>
        <dbReference type="EMBL" id="AFK66626.1"/>
    </source>
</evidence>
<organism evidence="1 2">
    <name type="scientific">Colwellia phage 9A</name>
    <dbReference type="NCBI Taxonomy" id="765765"/>
    <lineage>
        <taxon>Viruses</taxon>
        <taxon>Duplodnaviria</taxon>
        <taxon>Heunggongvirae</taxon>
        <taxon>Uroviricota</taxon>
        <taxon>Caudoviricetes</taxon>
        <taxon>Franklinbayvirus</taxon>
        <taxon>Franklinbayvirus fv9A</taxon>
    </lineage>
</organism>
<dbReference type="RefSeq" id="YP_006489216.1">
    <property type="nucleotide sequence ID" value="NC_018088.1"/>
</dbReference>
<name>I3UMB1_9CAUD</name>
<dbReference type="EMBL" id="HQ317390">
    <property type="protein sequence ID" value="AFK66626.1"/>
    <property type="molecule type" value="Genomic_DNA"/>
</dbReference>
<protein>
    <submittedName>
        <fullName evidence="1">Uncharacterized protein</fullName>
    </submittedName>
</protein>
<keyword evidence="2" id="KW-1185">Reference proteome</keyword>
<accession>I3UMB1</accession>
<dbReference type="Proteomes" id="UP000005266">
    <property type="component" value="Segment"/>
</dbReference>
<gene>
    <name evidence="1" type="ORF">COPG_00030</name>
</gene>
<sequence>MSKQNDSSKITGNSGNGKTTTMALAAMIDDDVFFISQNENIQHVHRKIKRVLLNKGFGMPKGGIPFRPNLFTNLHYYEENKVEKFLTNNKDKYKLLQTGNIYIDCDFHPMYVDNFIMKFQLEFPNVQKLVVSINTPRTRSSFL</sequence>
<proteinExistence type="predicted"/>
<reference evidence="1 2" key="1">
    <citation type="journal article" date="2013" name="Extremophiles">
        <title>Genomic analysis of cold-active Colwelliaphage 9A and psychrophilic phage-host interactions.</title>
        <authorList>
            <person name="Colangelo-Lillis J.R."/>
            <person name="Deming J.W."/>
        </authorList>
    </citation>
    <scope>NUCLEOTIDE SEQUENCE [LARGE SCALE GENOMIC DNA]</scope>
    <source>
        <strain evidence="1">9A</strain>
    </source>
</reference>
<dbReference type="GeneID" id="13165447"/>
<evidence type="ECO:0000313" key="2">
    <source>
        <dbReference type="Proteomes" id="UP000005266"/>
    </source>
</evidence>
<dbReference type="KEGG" id="vg:13165447"/>